<comment type="caution">
    <text evidence="2">The sequence shown here is derived from an EMBL/GenBank/DDBJ whole genome shotgun (WGS) entry which is preliminary data.</text>
</comment>
<dbReference type="InterPro" id="IPR036390">
    <property type="entry name" value="WH_DNA-bd_sf"/>
</dbReference>
<organism evidence="2 3">
    <name type="scientific">Candidatus Berkelbacteria bacterium RBG_13_40_8</name>
    <dbReference type="NCBI Taxonomy" id="1797467"/>
    <lineage>
        <taxon>Bacteria</taxon>
        <taxon>Candidatus Berkelbacteria</taxon>
    </lineage>
</organism>
<dbReference type="InterPro" id="IPR002831">
    <property type="entry name" value="Tscrpt_reg_TrmB_N"/>
</dbReference>
<proteinExistence type="predicted"/>
<evidence type="ECO:0000313" key="3">
    <source>
        <dbReference type="Proteomes" id="UP000178764"/>
    </source>
</evidence>
<dbReference type="InterPro" id="IPR036388">
    <property type="entry name" value="WH-like_DNA-bd_sf"/>
</dbReference>
<dbReference type="EMBL" id="MEZT01000013">
    <property type="protein sequence ID" value="OGD56778.1"/>
    <property type="molecule type" value="Genomic_DNA"/>
</dbReference>
<evidence type="ECO:0000259" key="1">
    <source>
        <dbReference type="Pfam" id="PF01978"/>
    </source>
</evidence>
<name>A0A1F5DNP6_9BACT</name>
<dbReference type="PANTHER" id="PTHR34293">
    <property type="entry name" value="HTH-TYPE TRANSCRIPTIONAL REGULATOR TRMBL2"/>
    <property type="match status" value="1"/>
</dbReference>
<dbReference type="PANTHER" id="PTHR34293:SF1">
    <property type="entry name" value="HTH-TYPE TRANSCRIPTIONAL REGULATOR TRMBL2"/>
    <property type="match status" value="1"/>
</dbReference>
<evidence type="ECO:0000313" key="2">
    <source>
        <dbReference type="EMBL" id="OGD56778.1"/>
    </source>
</evidence>
<dbReference type="Proteomes" id="UP000178764">
    <property type="component" value="Unassembled WGS sequence"/>
</dbReference>
<protein>
    <recommendedName>
        <fullName evidence="1">Transcription regulator TrmB N-terminal domain-containing protein</fullName>
    </recommendedName>
</protein>
<sequence length="251" mass="28851">MILDTLKNIGLSEAEVAIYDCLLNNGGQTAGQIIAITKLKRGDCYNKIYDLKEKGLILESEKNKKKFFELESPEKIERYIGNRVEVFEQSQKEIQSIMPNIISSYNLAYHKPGVKFFEGEEGMEKIMADSLTAKSTIYSYVDVAAVEKYISKINKSYAKKRQKLNIKKKLIVSDTAFNKKFFKKLGDKATDVRYINAKIETSNTAVQIYDNKISYLTLKPESMMGIIIEDPLITKMNRLLFEHNWRNAKRS</sequence>
<dbReference type="SUPFAM" id="SSF46785">
    <property type="entry name" value="Winged helix' DNA-binding domain"/>
    <property type="match status" value="1"/>
</dbReference>
<feature type="domain" description="Transcription regulator TrmB N-terminal" evidence="1">
    <location>
        <begin position="6"/>
        <end position="67"/>
    </location>
</feature>
<dbReference type="InterPro" id="IPR051797">
    <property type="entry name" value="TrmB-like"/>
</dbReference>
<reference evidence="2 3" key="1">
    <citation type="journal article" date="2016" name="Nat. Commun.">
        <title>Thousands of microbial genomes shed light on interconnected biogeochemical processes in an aquifer system.</title>
        <authorList>
            <person name="Anantharaman K."/>
            <person name="Brown C.T."/>
            <person name="Hug L.A."/>
            <person name="Sharon I."/>
            <person name="Castelle C.J."/>
            <person name="Probst A.J."/>
            <person name="Thomas B.C."/>
            <person name="Singh A."/>
            <person name="Wilkins M.J."/>
            <person name="Karaoz U."/>
            <person name="Brodie E.L."/>
            <person name="Williams K.H."/>
            <person name="Hubbard S.S."/>
            <person name="Banfield J.F."/>
        </authorList>
    </citation>
    <scope>NUCLEOTIDE SEQUENCE [LARGE SCALE GENOMIC DNA]</scope>
</reference>
<dbReference type="AlphaFoldDB" id="A0A1F5DNP6"/>
<dbReference type="Gene3D" id="1.10.10.10">
    <property type="entry name" value="Winged helix-like DNA-binding domain superfamily/Winged helix DNA-binding domain"/>
    <property type="match status" value="1"/>
</dbReference>
<dbReference type="Pfam" id="PF01978">
    <property type="entry name" value="TrmB"/>
    <property type="match status" value="1"/>
</dbReference>
<gene>
    <name evidence="2" type="ORF">A2V71_01495</name>
</gene>
<accession>A0A1F5DNP6</accession>